<proteinExistence type="predicted"/>
<feature type="domain" description="FAD-binding" evidence="1">
    <location>
        <begin position="39"/>
        <end position="212"/>
    </location>
</feature>
<evidence type="ECO:0000259" key="1">
    <source>
        <dbReference type="Pfam" id="PF01494"/>
    </source>
</evidence>
<dbReference type="EMBL" id="SLWM01000017">
    <property type="protein sequence ID" value="TCO16430.1"/>
    <property type="molecule type" value="Genomic_DNA"/>
</dbReference>
<dbReference type="Proteomes" id="UP000295818">
    <property type="component" value="Unassembled WGS sequence"/>
</dbReference>
<dbReference type="PRINTS" id="PR00420">
    <property type="entry name" value="RNGMNOXGNASE"/>
</dbReference>
<dbReference type="InterPro" id="IPR002938">
    <property type="entry name" value="FAD-bd"/>
</dbReference>
<evidence type="ECO:0000313" key="3">
    <source>
        <dbReference type="Proteomes" id="UP000295818"/>
    </source>
</evidence>
<comment type="caution">
    <text evidence="2">The sequence shown here is derived from an EMBL/GenBank/DDBJ whole genome shotgun (WGS) entry which is preliminary data.</text>
</comment>
<dbReference type="PANTHER" id="PTHR42685:SF22">
    <property type="entry name" value="CONDITIONED MEDIUM FACTOR RECEPTOR 1"/>
    <property type="match status" value="1"/>
</dbReference>
<reference evidence="2 3" key="1">
    <citation type="journal article" date="2015" name="Stand. Genomic Sci.">
        <title>Genomic Encyclopedia of Bacterial and Archaeal Type Strains, Phase III: the genomes of soil and plant-associated and newly described type strains.</title>
        <authorList>
            <person name="Whitman W.B."/>
            <person name="Woyke T."/>
            <person name="Klenk H.P."/>
            <person name="Zhou Y."/>
            <person name="Lilburn T.G."/>
            <person name="Beck B.J."/>
            <person name="De Vos P."/>
            <person name="Vandamme P."/>
            <person name="Eisen J.A."/>
            <person name="Garrity G."/>
            <person name="Hugenholtz P."/>
            <person name="Kyrpides N.C."/>
        </authorList>
    </citation>
    <scope>NUCLEOTIDE SEQUENCE [LARGE SCALE GENOMIC DNA]</scope>
    <source>
        <strain evidence="2 3">VKM Ac-2538</strain>
    </source>
</reference>
<sequence length="423" mass="45462">MWRNVATGPPPRLHLVSKLPAAIPPQSRRDEMGREMSRYDVVVVGARCAGAATAMLLAELGHDVVMVDKARLPSDTLSTHAIARGGVVQLARWGLLDRIGAPPVRKVVFDIEGNAITRPIKDRAGVDSLIAPRRHLLDGVLADAAQQSGAGLVTGLKATGVLRSSEGRVTGITAHTSSGDRLELPARFVVGADGRQSRMAGFMGAETLEHFTPTCSTYYTYVAGLGSDSFEFHVAPGAYAGVFPTHDDLACVWLIQPTDALDPVRTAGSARIPAFLQALEQLVPGLGRRVRAGRVTAPVRGAVELPNYLRRPYGPGWALVGDAGYHRDPITGHGITDAFRDAELLATALDLSLRDPKVERAAMASYQDVRDAMLREVFDLTRALTAFPPMDRFVELQIQLSVALDREAEQLAGFPGRNDLIAC</sequence>
<dbReference type="PANTHER" id="PTHR42685">
    <property type="entry name" value="GERANYLGERANYL DIPHOSPHATE REDUCTASE"/>
    <property type="match status" value="1"/>
</dbReference>
<organism evidence="2 3">
    <name type="scientific">Kribbella orskensis</name>
    <dbReference type="NCBI Taxonomy" id="2512216"/>
    <lineage>
        <taxon>Bacteria</taxon>
        <taxon>Bacillati</taxon>
        <taxon>Actinomycetota</taxon>
        <taxon>Actinomycetes</taxon>
        <taxon>Propionibacteriales</taxon>
        <taxon>Kribbellaceae</taxon>
        <taxon>Kribbella</taxon>
    </lineage>
</organism>
<keyword evidence="3" id="KW-1185">Reference proteome</keyword>
<dbReference type="Gene3D" id="3.50.50.60">
    <property type="entry name" value="FAD/NAD(P)-binding domain"/>
    <property type="match status" value="1"/>
</dbReference>
<gene>
    <name evidence="2" type="ORF">EV644_11784</name>
</gene>
<protein>
    <submittedName>
        <fullName evidence="2">Flavin-dependent dehydrogenase</fullName>
    </submittedName>
</protein>
<dbReference type="Pfam" id="PF01494">
    <property type="entry name" value="FAD_binding_3"/>
    <property type="match status" value="1"/>
</dbReference>
<name>A0ABY2BCD3_9ACTN</name>
<dbReference type="InterPro" id="IPR050407">
    <property type="entry name" value="Geranylgeranyl_reductase"/>
</dbReference>
<evidence type="ECO:0000313" key="2">
    <source>
        <dbReference type="EMBL" id="TCO16430.1"/>
    </source>
</evidence>
<accession>A0ABY2BCD3</accession>
<dbReference type="SUPFAM" id="SSF51905">
    <property type="entry name" value="FAD/NAD(P)-binding domain"/>
    <property type="match status" value="1"/>
</dbReference>
<dbReference type="InterPro" id="IPR036188">
    <property type="entry name" value="FAD/NAD-bd_sf"/>
</dbReference>